<evidence type="ECO:0000256" key="5">
    <source>
        <dbReference type="RuleBase" id="RU367124"/>
    </source>
</evidence>
<keyword evidence="3 5" id="KW-0964">Secreted</keyword>
<sequence>MRVSYVLFVAALALVAVGDAASVTTNSGLVKDSSGKRFLRSYGMTDLDKKDDASEEERGFDLKLLDDVIQPDKMKSALDDAAKPKVFNGFIHPEKIKSVLNDPAKQKIIDDLIQPEKIQAALGDPVKQRALFKSWFKDKEISAALYTKLSINGQFLKNEEIVIAYGNYLTKKNFNQVLSDQLATKTLDKASEVMQARKFGELRKSFGKWHGKGITAEGISKLVNVDAALGKKS</sequence>
<evidence type="ECO:0000256" key="3">
    <source>
        <dbReference type="ARBA" id="ARBA00022525"/>
    </source>
</evidence>
<dbReference type="AlphaFoldDB" id="A0A421G9J1"/>
<comment type="subcellular location">
    <subcellularLocation>
        <location evidence="1 5">Secreted</location>
    </subcellularLocation>
</comment>
<reference evidence="6 7" key="1">
    <citation type="submission" date="2018-07" db="EMBL/GenBank/DDBJ databases">
        <title>Genome sequencing of oomycete isolates from Chile give support for New Zealand origin for Phytophthora kernoviae and make available the first Nothophytophthora sp. genome.</title>
        <authorList>
            <person name="Studholme D.J."/>
            <person name="Sanfuentes E."/>
            <person name="Panda P."/>
            <person name="Hill R."/>
            <person name="Sambles C."/>
            <person name="Grant M."/>
            <person name="Williams N.M."/>
            <person name="Mcdougal R.L."/>
        </authorList>
    </citation>
    <scope>NUCLEOTIDE SEQUENCE [LARGE SCALE GENOMIC DNA]</scope>
    <source>
        <strain evidence="6">Chile7</strain>
    </source>
</reference>
<dbReference type="GO" id="GO:0005576">
    <property type="term" value="C:extracellular region"/>
    <property type="evidence" value="ECO:0007669"/>
    <property type="project" value="UniProtKB-SubCell"/>
</dbReference>
<keyword evidence="4 5" id="KW-0732">Signal</keyword>
<dbReference type="Proteomes" id="UP000284657">
    <property type="component" value="Unassembled WGS sequence"/>
</dbReference>
<feature type="signal peptide" evidence="5">
    <location>
        <begin position="1"/>
        <end position="20"/>
    </location>
</feature>
<comment type="similarity">
    <text evidence="2 5">Belongs to the RxLR effector family.</text>
</comment>
<evidence type="ECO:0000256" key="2">
    <source>
        <dbReference type="ARBA" id="ARBA00010400"/>
    </source>
</evidence>
<evidence type="ECO:0000256" key="4">
    <source>
        <dbReference type="ARBA" id="ARBA00022729"/>
    </source>
</evidence>
<evidence type="ECO:0000313" key="7">
    <source>
        <dbReference type="Proteomes" id="UP000284657"/>
    </source>
</evidence>
<evidence type="ECO:0000313" key="6">
    <source>
        <dbReference type="EMBL" id="RLN70473.1"/>
    </source>
</evidence>
<accession>A0A421G9J1</accession>
<dbReference type="Pfam" id="PF16810">
    <property type="entry name" value="RXLR"/>
    <property type="match status" value="1"/>
</dbReference>
<protein>
    <recommendedName>
        <fullName evidence="5">RxLR effector protein</fullName>
    </recommendedName>
</protein>
<comment type="caution">
    <text evidence="6">The sequence shown here is derived from an EMBL/GenBank/DDBJ whole genome shotgun (WGS) entry which is preliminary data.</text>
</comment>
<comment type="domain">
    <text evidence="5">The RxLR-dEER motif acts to carry the protein into the host cell cytoplasm through binding to cell surface phosphatidylinositol-3-phosphate.</text>
</comment>
<comment type="function">
    <text evidence="5">Effector that suppresses plant defense responses during pathogen infection.</text>
</comment>
<dbReference type="EMBL" id="MBAD02000234">
    <property type="protein sequence ID" value="RLN70473.1"/>
    <property type="molecule type" value="Genomic_DNA"/>
</dbReference>
<evidence type="ECO:0000256" key="1">
    <source>
        <dbReference type="ARBA" id="ARBA00004613"/>
    </source>
</evidence>
<gene>
    <name evidence="6" type="ORF">BBJ29_010026</name>
</gene>
<dbReference type="InterPro" id="IPR031825">
    <property type="entry name" value="RXLR"/>
</dbReference>
<name>A0A421G9J1_9STRA</name>
<feature type="chain" id="PRO_5028512162" description="RxLR effector protein" evidence="5">
    <location>
        <begin position="21"/>
        <end position="233"/>
    </location>
</feature>
<organism evidence="6 7">
    <name type="scientific">Phytophthora kernoviae</name>
    <dbReference type="NCBI Taxonomy" id="325452"/>
    <lineage>
        <taxon>Eukaryota</taxon>
        <taxon>Sar</taxon>
        <taxon>Stramenopiles</taxon>
        <taxon>Oomycota</taxon>
        <taxon>Peronosporomycetes</taxon>
        <taxon>Peronosporales</taxon>
        <taxon>Peronosporaceae</taxon>
        <taxon>Phytophthora</taxon>
    </lineage>
</organism>
<proteinExistence type="inferred from homology"/>